<evidence type="ECO:0000313" key="3">
    <source>
        <dbReference type="Proteomes" id="UP000789390"/>
    </source>
</evidence>
<dbReference type="Proteomes" id="UP000789390">
    <property type="component" value="Unassembled WGS sequence"/>
</dbReference>
<feature type="compositionally biased region" description="Basic residues" evidence="1">
    <location>
        <begin position="1"/>
        <end position="13"/>
    </location>
</feature>
<dbReference type="Pfam" id="PF03564">
    <property type="entry name" value="DUF1759"/>
    <property type="match status" value="1"/>
</dbReference>
<dbReference type="InterPro" id="IPR005312">
    <property type="entry name" value="DUF1759"/>
</dbReference>
<name>A0A8J2VZ33_9CRUS</name>
<evidence type="ECO:0000313" key="2">
    <source>
        <dbReference type="EMBL" id="CAH0099257.1"/>
    </source>
</evidence>
<feature type="region of interest" description="Disordered" evidence="1">
    <location>
        <begin position="1"/>
        <end position="51"/>
    </location>
</feature>
<dbReference type="AlphaFoldDB" id="A0A8J2VZ33"/>
<sequence length="554" mass="61138">MPRHPHPRGKISCKKKEEGEIINVGLPEKSEVPNPQLDANSASGERASSTVSGASNDAWSFSFQQLGSSEYWKVTVQRATSGKVNIMERELHLIELYDRQFEEARRPLQEEIERPGSTELDGLLEDMDAKWNTLSRLYKIVINGSAIEQLEARKEQVPNTSSASGLSNTTHRVLAAAMAKLTAAKVPTFSGETVKWQEFWGVFKLTVHQQRDIPVLEKFINLKEALSGEAASIIEGLPLTAAYYVAGVGLLTQHYGSTEVIIQENFRYLHNMPVVPPGDFAALKQFLINSEVRVGSLESLGVPRESYATPFVSFLVDRLPKYTYGVVPSHIGQRGSLGSSGRSGVPPKRSRITEVTCLIDEGSQRSYVSESATCKLGLKKIGVETISICPFGTKEVARFSNVTRCLLAVGGMHTGKGRIRMEAVIRPKLCADLSAPRAYAVPELAGQRLADERIVSSLPCLAEIDLIIGANYCRSAVNYRTIRFRTGLLAVSSKFGREKRPGTPRIITLTTITESTIPSNPESGNVDLRKFWEMEHFGIIDIRRSQRAESLGQF</sequence>
<dbReference type="OrthoDB" id="6375181at2759"/>
<proteinExistence type="predicted"/>
<evidence type="ECO:0008006" key="4">
    <source>
        <dbReference type="Google" id="ProtNLM"/>
    </source>
</evidence>
<reference evidence="2" key="1">
    <citation type="submission" date="2021-11" db="EMBL/GenBank/DDBJ databases">
        <authorList>
            <person name="Schell T."/>
        </authorList>
    </citation>
    <scope>NUCLEOTIDE SEQUENCE</scope>
    <source>
        <strain evidence="2">M5</strain>
    </source>
</reference>
<organism evidence="2 3">
    <name type="scientific">Daphnia galeata</name>
    <dbReference type="NCBI Taxonomy" id="27404"/>
    <lineage>
        <taxon>Eukaryota</taxon>
        <taxon>Metazoa</taxon>
        <taxon>Ecdysozoa</taxon>
        <taxon>Arthropoda</taxon>
        <taxon>Crustacea</taxon>
        <taxon>Branchiopoda</taxon>
        <taxon>Diplostraca</taxon>
        <taxon>Cladocera</taxon>
        <taxon>Anomopoda</taxon>
        <taxon>Daphniidae</taxon>
        <taxon>Daphnia</taxon>
    </lineage>
</organism>
<keyword evidence="3" id="KW-1185">Reference proteome</keyword>
<dbReference type="EMBL" id="CAKKLH010000015">
    <property type="protein sequence ID" value="CAH0099257.1"/>
    <property type="molecule type" value="Genomic_DNA"/>
</dbReference>
<accession>A0A8J2VZ33</accession>
<evidence type="ECO:0000256" key="1">
    <source>
        <dbReference type="SAM" id="MobiDB-lite"/>
    </source>
</evidence>
<dbReference type="PANTHER" id="PTHR22954:SF3">
    <property type="entry name" value="PROTEIN CBG08539"/>
    <property type="match status" value="1"/>
</dbReference>
<comment type="caution">
    <text evidence="2">The sequence shown here is derived from an EMBL/GenBank/DDBJ whole genome shotgun (WGS) entry which is preliminary data.</text>
</comment>
<gene>
    <name evidence="2" type="ORF">DGAL_LOCUS1372</name>
</gene>
<protein>
    <recommendedName>
        <fullName evidence="4">Peptidase aspartic putative domain-containing protein</fullName>
    </recommendedName>
</protein>
<dbReference type="PANTHER" id="PTHR22954">
    <property type="entry name" value="RETROVIRAL PROTEASE-RELATED"/>
    <property type="match status" value="1"/>
</dbReference>
<feature type="compositionally biased region" description="Polar residues" evidence="1">
    <location>
        <begin position="37"/>
        <end position="51"/>
    </location>
</feature>